<dbReference type="Proteomes" id="UP000553193">
    <property type="component" value="Unassembled WGS sequence"/>
</dbReference>
<dbReference type="AlphaFoldDB" id="A0A840AC35"/>
<organism evidence="1 2">
    <name type="scientific">Roseococcus suduntuyensis</name>
    <dbReference type="NCBI Taxonomy" id="455361"/>
    <lineage>
        <taxon>Bacteria</taxon>
        <taxon>Pseudomonadati</taxon>
        <taxon>Pseudomonadota</taxon>
        <taxon>Alphaproteobacteria</taxon>
        <taxon>Acetobacterales</taxon>
        <taxon>Roseomonadaceae</taxon>
        <taxon>Roseococcus</taxon>
    </lineage>
</organism>
<dbReference type="RefSeq" id="WP_184382987.1">
    <property type="nucleotide sequence ID" value="NZ_JACIDJ010000002.1"/>
</dbReference>
<protein>
    <submittedName>
        <fullName evidence="1">Uncharacterized protein</fullName>
    </submittedName>
</protein>
<dbReference type="EMBL" id="JACIDJ010000002">
    <property type="protein sequence ID" value="MBB3897870.1"/>
    <property type="molecule type" value="Genomic_DNA"/>
</dbReference>
<sequence>MILGAIEEVEPNAVAGWIYVRNADLRDATVLAFLDRQCVGSGRVGLFREDLQAAGLGDGHLGFRFGITLPRPADALRVTVRLEGCEAVLLQADAHVGSRLTPRPASAFIAGVMPPEPVRAWRHNRGWLDTGTADLLATLEDFGAVTLPIDASRQAPADAARHLFEAVTLAPVEIATVDLGPIKGMRARLLDPAAPWANTGLFVLSAERRLTLRVVEMAGCSPETLLEEADLSGALDYPLDQRSMLAVRRWVHFAPGRVAGEGKLLLHYPVAAGQPVDMAQTGATVPA</sequence>
<keyword evidence="2" id="KW-1185">Reference proteome</keyword>
<accession>A0A840AC35</accession>
<evidence type="ECO:0000313" key="1">
    <source>
        <dbReference type="EMBL" id="MBB3897870.1"/>
    </source>
</evidence>
<comment type="caution">
    <text evidence="1">The sequence shown here is derived from an EMBL/GenBank/DDBJ whole genome shotgun (WGS) entry which is preliminary data.</text>
</comment>
<name>A0A840AC35_9PROT</name>
<reference evidence="1 2" key="1">
    <citation type="submission" date="2020-08" db="EMBL/GenBank/DDBJ databases">
        <title>Genomic Encyclopedia of Type Strains, Phase IV (KMG-IV): sequencing the most valuable type-strain genomes for metagenomic binning, comparative biology and taxonomic classification.</title>
        <authorList>
            <person name="Goeker M."/>
        </authorList>
    </citation>
    <scope>NUCLEOTIDE SEQUENCE [LARGE SCALE GENOMIC DNA]</scope>
    <source>
        <strain evidence="1 2">DSM 19979</strain>
    </source>
</reference>
<gene>
    <name evidence="1" type="ORF">GGQ83_001307</name>
</gene>
<evidence type="ECO:0000313" key="2">
    <source>
        <dbReference type="Proteomes" id="UP000553193"/>
    </source>
</evidence>
<proteinExistence type="predicted"/>